<keyword evidence="1" id="KW-0812">Transmembrane</keyword>
<accession>A0A9X3JF79</accession>
<proteinExistence type="predicted"/>
<reference evidence="2" key="1">
    <citation type="submission" date="2022-12" db="EMBL/GenBank/DDBJ databases">
        <title>Description and comparative metabolic analysis of Aerococcus sp. nov., isolated from the feces of a pig.</title>
        <authorList>
            <person name="Chang Y.-H."/>
        </authorList>
    </citation>
    <scope>NUCLEOTIDE SEQUENCE</scope>
    <source>
        <strain evidence="2">YH-aer222</strain>
    </source>
</reference>
<comment type="caution">
    <text evidence="2">The sequence shown here is derived from an EMBL/GenBank/DDBJ whole genome shotgun (WGS) entry which is preliminary data.</text>
</comment>
<dbReference type="RefSeq" id="WP_268751936.1">
    <property type="nucleotide sequence ID" value="NZ_JAPRFQ010000001.1"/>
</dbReference>
<name>A0A9X3JF79_9LACT</name>
<evidence type="ECO:0000256" key="1">
    <source>
        <dbReference type="SAM" id="Phobius"/>
    </source>
</evidence>
<keyword evidence="3" id="KW-1185">Reference proteome</keyword>
<feature type="transmembrane region" description="Helical" evidence="1">
    <location>
        <begin position="50"/>
        <end position="68"/>
    </location>
</feature>
<evidence type="ECO:0000313" key="3">
    <source>
        <dbReference type="Proteomes" id="UP001146670"/>
    </source>
</evidence>
<dbReference type="EMBL" id="JAPRFR010000001">
    <property type="protein sequence ID" value="MCZ0725621.1"/>
    <property type="molecule type" value="Genomic_DNA"/>
</dbReference>
<organism evidence="2 3">
    <name type="scientific">Aerococcus kribbianus</name>
    <dbReference type="NCBI Taxonomy" id="2999064"/>
    <lineage>
        <taxon>Bacteria</taxon>
        <taxon>Bacillati</taxon>
        <taxon>Bacillota</taxon>
        <taxon>Bacilli</taxon>
        <taxon>Lactobacillales</taxon>
        <taxon>Aerococcaceae</taxon>
        <taxon>Aerococcus</taxon>
    </lineage>
</organism>
<evidence type="ECO:0000313" key="2">
    <source>
        <dbReference type="EMBL" id="MCZ0725621.1"/>
    </source>
</evidence>
<feature type="transmembrane region" description="Helical" evidence="1">
    <location>
        <begin position="80"/>
        <end position="102"/>
    </location>
</feature>
<dbReference type="AlphaFoldDB" id="A0A9X3JF79"/>
<dbReference type="Proteomes" id="UP001146670">
    <property type="component" value="Unassembled WGS sequence"/>
</dbReference>
<keyword evidence="1" id="KW-0472">Membrane</keyword>
<gene>
    <name evidence="2" type="ORF">OW157_03435</name>
</gene>
<keyword evidence="1" id="KW-1133">Transmembrane helix</keyword>
<sequence>MNKNDINRKGNQNDHSFRNIYKFEISGLLGNNYDELSEDNLDSKVSLKGLFLKLINFIIFGVIFFFSFKKGMWSTDTRTAVINSLLFIVITLIVSLIGNIIIDSILHNKKK</sequence>
<protein>
    <submittedName>
        <fullName evidence="2">Uncharacterized protein</fullName>
    </submittedName>
</protein>